<sequence>ENPQAVEQDDVDLPPGSLTDAGLETAKAFGITASSNGHTVERSRTEAGPAIAPGSRVVVHGIVAQPHLNGQFGTAVEFDEAEGRWKVAMDDGGGKMLRPGNLAACGQADGQSAGFAPAAPAAAPAGGSAADAACGVISPGDLASSWLASGRSRT</sequence>
<name>A0ABN9PZ21_9DINO</name>
<dbReference type="EMBL" id="CAUYUJ010001671">
    <property type="protein sequence ID" value="CAK0797087.1"/>
    <property type="molecule type" value="Genomic_DNA"/>
</dbReference>
<reference evidence="2" key="1">
    <citation type="submission" date="2023-10" db="EMBL/GenBank/DDBJ databases">
        <authorList>
            <person name="Chen Y."/>
            <person name="Shah S."/>
            <person name="Dougan E. K."/>
            <person name="Thang M."/>
            <person name="Chan C."/>
        </authorList>
    </citation>
    <scope>NUCLEOTIDE SEQUENCE [LARGE SCALE GENOMIC DNA]</scope>
</reference>
<evidence type="ECO:0000256" key="1">
    <source>
        <dbReference type="SAM" id="MobiDB-lite"/>
    </source>
</evidence>
<gene>
    <name evidence="2" type="ORF">PCOR1329_LOCUS6270</name>
</gene>
<feature type="region of interest" description="Disordered" evidence="1">
    <location>
        <begin position="1"/>
        <end position="21"/>
    </location>
</feature>
<keyword evidence="3" id="KW-1185">Reference proteome</keyword>
<protein>
    <submittedName>
        <fullName evidence="2">Uncharacterized protein</fullName>
    </submittedName>
</protein>
<evidence type="ECO:0000313" key="2">
    <source>
        <dbReference type="EMBL" id="CAK0797087.1"/>
    </source>
</evidence>
<organism evidence="2 3">
    <name type="scientific">Prorocentrum cordatum</name>
    <dbReference type="NCBI Taxonomy" id="2364126"/>
    <lineage>
        <taxon>Eukaryota</taxon>
        <taxon>Sar</taxon>
        <taxon>Alveolata</taxon>
        <taxon>Dinophyceae</taxon>
        <taxon>Prorocentrales</taxon>
        <taxon>Prorocentraceae</taxon>
        <taxon>Prorocentrum</taxon>
    </lineage>
</organism>
<comment type="caution">
    <text evidence="2">The sequence shown here is derived from an EMBL/GenBank/DDBJ whole genome shotgun (WGS) entry which is preliminary data.</text>
</comment>
<evidence type="ECO:0000313" key="3">
    <source>
        <dbReference type="Proteomes" id="UP001189429"/>
    </source>
</evidence>
<accession>A0ABN9PZ21</accession>
<dbReference type="Proteomes" id="UP001189429">
    <property type="component" value="Unassembled WGS sequence"/>
</dbReference>
<proteinExistence type="predicted"/>
<feature type="non-terminal residue" evidence="2">
    <location>
        <position position="1"/>
    </location>
</feature>